<evidence type="ECO:0000256" key="1">
    <source>
        <dbReference type="SAM" id="MobiDB-lite"/>
    </source>
</evidence>
<feature type="transmembrane region" description="Helical" evidence="2">
    <location>
        <begin position="210"/>
        <end position="227"/>
    </location>
</feature>
<name>A0ABT3GG29_9BACT</name>
<feature type="region of interest" description="Disordered" evidence="1">
    <location>
        <begin position="1"/>
        <end position="21"/>
    </location>
</feature>
<dbReference type="EMBL" id="JAPDDT010000003">
    <property type="protein sequence ID" value="MCW1922561.1"/>
    <property type="molecule type" value="Genomic_DNA"/>
</dbReference>
<keyword evidence="2" id="KW-0472">Membrane</keyword>
<evidence type="ECO:0000256" key="2">
    <source>
        <dbReference type="SAM" id="Phobius"/>
    </source>
</evidence>
<protein>
    <submittedName>
        <fullName evidence="3">CorA family divalent cation transporter</fullName>
    </submittedName>
</protein>
<gene>
    <name evidence="3" type="ORF">OKA05_08340</name>
</gene>
<comment type="caution">
    <text evidence="3">The sequence shown here is derived from an EMBL/GenBank/DDBJ whole genome shotgun (WGS) entry which is preliminary data.</text>
</comment>
<accession>A0ABT3GG29</accession>
<organism evidence="3 4">
    <name type="scientific">Luteolibacter arcticus</name>
    <dbReference type="NCBI Taxonomy" id="1581411"/>
    <lineage>
        <taxon>Bacteria</taxon>
        <taxon>Pseudomonadati</taxon>
        <taxon>Verrucomicrobiota</taxon>
        <taxon>Verrucomicrobiia</taxon>
        <taxon>Verrucomicrobiales</taxon>
        <taxon>Verrucomicrobiaceae</taxon>
        <taxon>Luteolibacter</taxon>
    </lineage>
</organism>
<keyword evidence="4" id="KW-1185">Reference proteome</keyword>
<proteinExistence type="predicted"/>
<feature type="transmembrane region" description="Helical" evidence="2">
    <location>
        <begin position="233"/>
        <end position="252"/>
    </location>
</feature>
<dbReference type="Proteomes" id="UP001320876">
    <property type="component" value="Unassembled WGS sequence"/>
</dbReference>
<keyword evidence="2" id="KW-1133">Transmembrane helix</keyword>
<reference evidence="3 4" key="1">
    <citation type="submission" date="2022-10" db="EMBL/GenBank/DDBJ databases">
        <title>Luteolibacter arcticus strain CCTCC AB 2014275, whole genome shotgun sequencing project.</title>
        <authorList>
            <person name="Zhao G."/>
            <person name="Shen L."/>
        </authorList>
    </citation>
    <scope>NUCLEOTIDE SEQUENCE [LARGE SCALE GENOMIC DNA]</scope>
    <source>
        <strain evidence="3 4">CCTCC AB 2014275</strain>
    </source>
</reference>
<evidence type="ECO:0000313" key="3">
    <source>
        <dbReference type="EMBL" id="MCW1922561.1"/>
    </source>
</evidence>
<sequence length="260" mass="29216">MVAHLPDDAGPVRPEHVETKKPAFIPKSWDLPESIRKRLGDAAGRQRLMDEDGHLLFILHQSPEPEDDEVRKAVLIWGQPNGDWKSSPEGGGLAALDAHMESYRKNIHALDEAVEGAKTPRQYFDIMKHVNPLLRATRNMLAVMQEARDARPDERRLINFRDRAVDLERAIDLVATDAKNGMEFALAENTEEQSRFAYDAAMEARKLNRLAAFFFPLATLVAVFGMSPPNEVIRMPGFWLVVAAGIIAGLLIRMMPTSKR</sequence>
<keyword evidence="2" id="KW-0812">Transmembrane</keyword>
<evidence type="ECO:0000313" key="4">
    <source>
        <dbReference type="Proteomes" id="UP001320876"/>
    </source>
</evidence>